<dbReference type="GO" id="GO:0020037">
    <property type="term" value="F:heme binding"/>
    <property type="evidence" value="ECO:0007669"/>
    <property type="project" value="InterPro"/>
</dbReference>
<feature type="signal peptide" evidence="9">
    <location>
        <begin position="1"/>
        <end position="21"/>
    </location>
</feature>
<keyword evidence="3" id="KW-0575">Peroxidase</keyword>
<feature type="disulfide bond" evidence="8">
    <location>
        <begin position="39"/>
        <end position="73"/>
    </location>
</feature>
<dbReference type="InterPro" id="IPR019791">
    <property type="entry name" value="Haem_peroxidase_animal"/>
</dbReference>
<dbReference type="InterPro" id="IPR037120">
    <property type="entry name" value="Haem_peroxidase_sf_animal"/>
</dbReference>
<dbReference type="FunFam" id="1.10.640.10:FF:000007">
    <property type="entry name" value="Peroxidase mlt-7"/>
    <property type="match status" value="1"/>
</dbReference>
<dbReference type="SMART" id="SM00254">
    <property type="entry name" value="ShKT"/>
    <property type="match status" value="1"/>
</dbReference>
<protein>
    <recommendedName>
        <fullName evidence="2">peroxidase</fullName>
        <ecNumber evidence="2">1.11.1.7</ecNumber>
    </recommendedName>
</protein>
<keyword evidence="3" id="KW-0560">Oxidoreductase</keyword>
<evidence type="ECO:0000256" key="8">
    <source>
        <dbReference type="PROSITE-ProRule" id="PRU01005"/>
    </source>
</evidence>
<evidence type="ECO:0000256" key="3">
    <source>
        <dbReference type="ARBA" id="ARBA00022559"/>
    </source>
</evidence>
<evidence type="ECO:0000256" key="7">
    <source>
        <dbReference type="PIRSR" id="PIRSR619791-2"/>
    </source>
</evidence>
<evidence type="ECO:0000256" key="6">
    <source>
        <dbReference type="ARBA" id="ARBA00023157"/>
    </source>
</evidence>
<evidence type="ECO:0000256" key="4">
    <source>
        <dbReference type="ARBA" id="ARBA00022723"/>
    </source>
</evidence>
<evidence type="ECO:0000256" key="2">
    <source>
        <dbReference type="ARBA" id="ARBA00012313"/>
    </source>
</evidence>
<dbReference type="Gene3D" id="1.10.640.10">
    <property type="entry name" value="Haem peroxidase domain superfamily, animal type"/>
    <property type="match status" value="1"/>
</dbReference>
<sequence>MGSWKSSQWLLFHIIVFGTQLADVNHQVLSQFTQQPTACFDEHMNCGFWSSVNECGNNPQWMLQHCQLSCRSCNPTPTPNPAPVPSMPVQSNAPTRPFQIPPAVKELCKPLKHRLGLCQQERSINTCFHERYRAQDGSCNNLQHSIKGAAYSAYARLLPAAYEDGIDRAIGTSPQTRPNPRDVTHLLLSTKVAIPTNRNTMFMLFAQFMSHDLSRITIINTCTCATNADQCLNIPIPRHDTRQGTCIPFTRSIPLCGTGPTGRVPRTPMNENTAFIDASQIYGSDLRTARQLRAGALLKTLPNRRFLLPPRQGADNIMTGDSRSNLFLGLAAIHILFVRLHNNIANRLVLINPHWDEERVYQETRKIVGATLQVITYQEFLPALLGQQNLKELIPAYTGYKPEVEPAISVEFSAAGYRLHGLIREFYRLVDKNWVAVGDIRFVDATGKVDKLMEQGTDFFIRGCFTVACKKPNRLTTQVTEELFRLADMGSLNIQRGRDEGLANYNAYRQLCKLPALTSFQDWPEVPNAEVRKRVADLYGNDPNRLDLYPGGLLEEAIPGSLLGPTFTCILSEQFRRLRDADRMFFMNTGVFTTQQQQALSRVTMARVVCDTGEDFPTVPTSAFLVDDGRNAVPCTQIPTLDLNAWREQ</sequence>
<dbReference type="Proteomes" id="UP000887574">
    <property type="component" value="Unplaced"/>
</dbReference>
<dbReference type="WBParaSite" id="jg19613">
    <property type="protein sequence ID" value="jg19613"/>
    <property type="gene ID" value="jg19613"/>
</dbReference>
<feature type="binding site" description="axial binding residue" evidence="7">
    <location>
        <position position="420"/>
    </location>
    <ligand>
        <name>heme b</name>
        <dbReference type="ChEBI" id="CHEBI:60344"/>
    </ligand>
    <ligandPart>
        <name>Fe</name>
        <dbReference type="ChEBI" id="CHEBI:18248"/>
    </ligandPart>
</feature>
<dbReference type="SUPFAM" id="SSF48113">
    <property type="entry name" value="Heme-dependent peroxidases"/>
    <property type="match status" value="1"/>
</dbReference>
<dbReference type="InterPro" id="IPR010255">
    <property type="entry name" value="Haem_peroxidase_sf"/>
</dbReference>
<keyword evidence="6 8" id="KW-1015">Disulfide bond</keyword>
<organism evidence="11 12">
    <name type="scientific">Ditylenchus dipsaci</name>
    <dbReference type="NCBI Taxonomy" id="166011"/>
    <lineage>
        <taxon>Eukaryota</taxon>
        <taxon>Metazoa</taxon>
        <taxon>Ecdysozoa</taxon>
        <taxon>Nematoda</taxon>
        <taxon>Chromadorea</taxon>
        <taxon>Rhabditida</taxon>
        <taxon>Tylenchina</taxon>
        <taxon>Tylenchomorpha</taxon>
        <taxon>Sphaerularioidea</taxon>
        <taxon>Anguinidae</taxon>
        <taxon>Anguininae</taxon>
        <taxon>Ditylenchus</taxon>
    </lineage>
</organism>
<dbReference type="GO" id="GO:0140825">
    <property type="term" value="F:lactoperoxidase activity"/>
    <property type="evidence" value="ECO:0007669"/>
    <property type="project" value="UniProtKB-EC"/>
</dbReference>
<evidence type="ECO:0000313" key="11">
    <source>
        <dbReference type="Proteomes" id="UP000887574"/>
    </source>
</evidence>
<dbReference type="GO" id="GO:0005615">
    <property type="term" value="C:extracellular space"/>
    <property type="evidence" value="ECO:0007669"/>
    <property type="project" value="TreeGrafter"/>
</dbReference>
<feature type="chain" id="PRO_5036811228" description="peroxidase" evidence="9">
    <location>
        <begin position="22"/>
        <end position="649"/>
    </location>
</feature>
<comment type="caution">
    <text evidence="8">Lacks conserved residue(s) required for the propagation of feature annotation.</text>
</comment>
<dbReference type="PROSITE" id="PS50292">
    <property type="entry name" value="PEROXIDASE_3"/>
    <property type="match status" value="1"/>
</dbReference>
<dbReference type="InterPro" id="IPR003582">
    <property type="entry name" value="ShKT_dom"/>
</dbReference>
<dbReference type="PROSITE" id="PS51670">
    <property type="entry name" value="SHKT"/>
    <property type="match status" value="1"/>
</dbReference>
<keyword evidence="7" id="KW-0408">Iron</keyword>
<evidence type="ECO:0000259" key="10">
    <source>
        <dbReference type="PROSITE" id="PS51670"/>
    </source>
</evidence>
<dbReference type="Pfam" id="PF01549">
    <property type="entry name" value="ShK"/>
    <property type="match status" value="1"/>
</dbReference>
<dbReference type="GO" id="GO:0006979">
    <property type="term" value="P:response to oxidative stress"/>
    <property type="evidence" value="ECO:0007669"/>
    <property type="project" value="InterPro"/>
</dbReference>
<evidence type="ECO:0000313" key="12">
    <source>
        <dbReference type="WBParaSite" id="jg19613"/>
    </source>
</evidence>
<dbReference type="PANTHER" id="PTHR11475">
    <property type="entry name" value="OXIDASE/PEROXIDASE"/>
    <property type="match status" value="1"/>
</dbReference>
<keyword evidence="11" id="KW-1185">Reference proteome</keyword>
<proteinExistence type="predicted"/>
<dbReference type="Pfam" id="PF03098">
    <property type="entry name" value="An_peroxidase"/>
    <property type="match status" value="1"/>
</dbReference>
<evidence type="ECO:0000256" key="9">
    <source>
        <dbReference type="SAM" id="SignalP"/>
    </source>
</evidence>
<dbReference type="PANTHER" id="PTHR11475:SF22">
    <property type="entry name" value="PEROXIDASE SKPO-1"/>
    <property type="match status" value="1"/>
</dbReference>
<evidence type="ECO:0000256" key="1">
    <source>
        <dbReference type="ARBA" id="ARBA00000189"/>
    </source>
</evidence>
<dbReference type="PRINTS" id="PR00457">
    <property type="entry name" value="ANPEROXIDASE"/>
</dbReference>
<evidence type="ECO:0000256" key="5">
    <source>
        <dbReference type="ARBA" id="ARBA00022729"/>
    </source>
</evidence>
<name>A0A915DHU7_9BILA</name>
<keyword evidence="7" id="KW-0349">Heme</keyword>
<feature type="domain" description="ShKT" evidence="10">
    <location>
        <begin position="39"/>
        <end position="73"/>
    </location>
</feature>
<reference evidence="12" key="1">
    <citation type="submission" date="2022-11" db="UniProtKB">
        <authorList>
            <consortium name="WormBaseParasite"/>
        </authorList>
    </citation>
    <scope>IDENTIFICATION</scope>
</reference>
<dbReference type="EC" id="1.11.1.7" evidence="2"/>
<dbReference type="GO" id="GO:0046872">
    <property type="term" value="F:metal ion binding"/>
    <property type="evidence" value="ECO:0007669"/>
    <property type="project" value="UniProtKB-KW"/>
</dbReference>
<keyword evidence="4 7" id="KW-0479">Metal-binding</keyword>
<comment type="catalytic activity">
    <reaction evidence="1">
        <text>2 a phenolic donor + H2O2 = 2 a phenolic radical donor + 2 H2O</text>
        <dbReference type="Rhea" id="RHEA:56136"/>
        <dbReference type="ChEBI" id="CHEBI:15377"/>
        <dbReference type="ChEBI" id="CHEBI:16240"/>
        <dbReference type="ChEBI" id="CHEBI:139520"/>
        <dbReference type="ChEBI" id="CHEBI:139521"/>
        <dbReference type="EC" id="1.11.1.7"/>
    </reaction>
</comment>
<accession>A0A915DHU7</accession>
<dbReference type="AlphaFoldDB" id="A0A915DHU7"/>
<keyword evidence="5 9" id="KW-0732">Signal</keyword>